<dbReference type="PROSITE" id="PS50088">
    <property type="entry name" value="ANK_REPEAT"/>
    <property type="match status" value="3"/>
</dbReference>
<reference evidence="4 5" key="1">
    <citation type="submission" date="2014-11" db="EMBL/GenBank/DDBJ databases">
        <authorList>
            <person name="Zhu J."/>
            <person name="Qi W."/>
            <person name="Song R."/>
        </authorList>
    </citation>
    <scope>NUCLEOTIDE SEQUENCE [LARGE SCALE GENOMIC DNA]</scope>
</reference>
<dbReference type="InterPro" id="IPR002110">
    <property type="entry name" value="Ankyrin_rpt"/>
</dbReference>
<dbReference type="PROSITE" id="PS50297">
    <property type="entry name" value="ANK_REP_REGION"/>
    <property type="match status" value="3"/>
</dbReference>
<dbReference type="InParanoid" id="A0A0G4GAD9"/>
<accession>A0A0G4GAD9</accession>
<name>A0A0G4GAD9_VITBC</name>
<feature type="repeat" description="ANK" evidence="3">
    <location>
        <begin position="143"/>
        <end position="175"/>
    </location>
</feature>
<dbReference type="SUPFAM" id="SSF48403">
    <property type="entry name" value="Ankyrin repeat"/>
    <property type="match status" value="1"/>
</dbReference>
<dbReference type="Gene3D" id="1.25.40.20">
    <property type="entry name" value="Ankyrin repeat-containing domain"/>
    <property type="match status" value="2"/>
</dbReference>
<dbReference type="SMART" id="SM00248">
    <property type="entry name" value="ANK"/>
    <property type="match status" value="3"/>
</dbReference>
<dbReference type="STRING" id="1169540.A0A0G4GAD9"/>
<dbReference type="Proteomes" id="UP000041254">
    <property type="component" value="Unassembled WGS sequence"/>
</dbReference>
<dbReference type="VEuPathDB" id="CryptoDB:Vbra_17284"/>
<evidence type="ECO:0000256" key="3">
    <source>
        <dbReference type="PROSITE-ProRule" id="PRU00023"/>
    </source>
</evidence>
<evidence type="ECO:0000256" key="2">
    <source>
        <dbReference type="ARBA" id="ARBA00023043"/>
    </source>
</evidence>
<dbReference type="PhylomeDB" id="A0A0G4GAD9"/>
<proteinExistence type="predicted"/>
<dbReference type="InterPro" id="IPR036770">
    <property type="entry name" value="Ankyrin_rpt-contain_sf"/>
</dbReference>
<dbReference type="Pfam" id="PF12796">
    <property type="entry name" value="Ank_2"/>
    <property type="match status" value="2"/>
</dbReference>
<evidence type="ECO:0000313" key="4">
    <source>
        <dbReference type="EMBL" id="CEM25943.1"/>
    </source>
</evidence>
<keyword evidence="2 3" id="KW-0040">ANK repeat</keyword>
<feature type="repeat" description="ANK" evidence="3">
    <location>
        <begin position="16"/>
        <end position="49"/>
    </location>
</feature>
<dbReference type="OrthoDB" id="446111at2759"/>
<dbReference type="PRINTS" id="PR01415">
    <property type="entry name" value="ANKYRIN"/>
</dbReference>
<dbReference type="OMA" id="KGARPDK"/>
<evidence type="ECO:0000313" key="5">
    <source>
        <dbReference type="Proteomes" id="UP000041254"/>
    </source>
</evidence>
<dbReference type="PANTHER" id="PTHR24171">
    <property type="entry name" value="ANKYRIN REPEAT DOMAIN-CONTAINING PROTEIN 39-RELATED"/>
    <property type="match status" value="1"/>
</dbReference>
<feature type="repeat" description="ANK" evidence="3">
    <location>
        <begin position="52"/>
        <end position="84"/>
    </location>
</feature>
<gene>
    <name evidence="4" type="ORF">Vbra_17284</name>
</gene>
<organism evidence="4 5">
    <name type="scientific">Vitrella brassicaformis (strain CCMP3155)</name>
    <dbReference type="NCBI Taxonomy" id="1169540"/>
    <lineage>
        <taxon>Eukaryota</taxon>
        <taxon>Sar</taxon>
        <taxon>Alveolata</taxon>
        <taxon>Colpodellida</taxon>
        <taxon>Vitrellaceae</taxon>
        <taxon>Vitrella</taxon>
    </lineage>
</organism>
<keyword evidence="5" id="KW-1185">Reference proteome</keyword>
<evidence type="ECO:0000256" key="1">
    <source>
        <dbReference type="ARBA" id="ARBA00022737"/>
    </source>
</evidence>
<protein>
    <submittedName>
        <fullName evidence="4">Uncharacterized protein</fullName>
    </submittedName>
</protein>
<sequence>MLIEDGGADVHTRTGDGMTPLHEAVEFGDNVEVVRLLVDNGADVSARKSQCGKTTPLHQAAEHGRPTCFELLVESGADINALTEDTGEASLAIAADCACVYRPGLSAKAGADPPDVAECMPRYERIIRFALANGADVDNKNHGGQTALHGAAFRGNYNIASILLQAGADPTIVSTPPTSPLTAAQLAAVWGHTSVERLIRSYKAKPTKARQDL</sequence>
<dbReference type="EMBL" id="CDMY01000607">
    <property type="protein sequence ID" value="CEM25943.1"/>
    <property type="molecule type" value="Genomic_DNA"/>
</dbReference>
<keyword evidence="1" id="KW-0677">Repeat</keyword>
<dbReference type="AlphaFoldDB" id="A0A0G4GAD9"/>